<dbReference type="PANTHER" id="PTHR43467:SF1">
    <property type="entry name" value="PRECORRIN-6A SYNTHASE [DEACETYLATING]"/>
    <property type="match status" value="1"/>
</dbReference>
<comment type="catalytic activity">
    <reaction evidence="6">
        <text>precorrin-5 + S-adenosyl-L-methionine + H2O = precorrin-6A + acetate + S-adenosyl-L-homocysteine + 2 H(+)</text>
        <dbReference type="Rhea" id="RHEA:18261"/>
        <dbReference type="ChEBI" id="CHEBI:15377"/>
        <dbReference type="ChEBI" id="CHEBI:15378"/>
        <dbReference type="ChEBI" id="CHEBI:30089"/>
        <dbReference type="ChEBI" id="CHEBI:57856"/>
        <dbReference type="ChEBI" id="CHEBI:59789"/>
        <dbReference type="ChEBI" id="CHEBI:77871"/>
        <dbReference type="ChEBI" id="CHEBI:77872"/>
        <dbReference type="EC" id="2.1.1.152"/>
    </reaction>
</comment>
<evidence type="ECO:0000256" key="2">
    <source>
        <dbReference type="ARBA" id="ARBA00022573"/>
    </source>
</evidence>
<dbReference type="RefSeq" id="WP_271888262.1">
    <property type="nucleotide sequence ID" value="NZ_JAQBIE010000007.1"/>
</dbReference>
<dbReference type="GO" id="GO:0032259">
    <property type="term" value="P:methylation"/>
    <property type="evidence" value="ECO:0007669"/>
    <property type="project" value="UniProtKB-KW"/>
</dbReference>
<dbReference type="Pfam" id="PF00590">
    <property type="entry name" value="TP_methylase"/>
    <property type="match status" value="1"/>
</dbReference>
<keyword evidence="9" id="KW-1185">Reference proteome</keyword>
<evidence type="ECO:0000256" key="4">
    <source>
        <dbReference type="ARBA" id="ARBA00022679"/>
    </source>
</evidence>
<dbReference type="EMBL" id="JAQBIE010000007">
    <property type="protein sequence ID" value="MDB6177135.1"/>
    <property type="molecule type" value="Genomic_DNA"/>
</dbReference>
<dbReference type="InterPro" id="IPR014776">
    <property type="entry name" value="4pyrrole_Mease_sub2"/>
</dbReference>
<proteinExistence type="predicted"/>
<evidence type="ECO:0000259" key="7">
    <source>
        <dbReference type="Pfam" id="PF00590"/>
    </source>
</evidence>
<dbReference type="Gene3D" id="3.40.1010.10">
    <property type="entry name" value="Cobalt-precorrin-4 Transmethylase, Domain 1"/>
    <property type="match status" value="1"/>
</dbReference>
<dbReference type="PANTHER" id="PTHR43467">
    <property type="entry name" value="COBALT-PRECORRIN-2 C(20)-METHYLTRANSFERASE"/>
    <property type="match status" value="1"/>
</dbReference>
<dbReference type="PIRSF" id="PIRSF036525">
    <property type="entry name" value="CobF"/>
    <property type="match status" value="1"/>
</dbReference>
<evidence type="ECO:0000256" key="1">
    <source>
        <dbReference type="ARBA" id="ARBA00004953"/>
    </source>
</evidence>
<comment type="caution">
    <text evidence="8">The sequence shown here is derived from an EMBL/GenBank/DDBJ whole genome shotgun (WGS) entry which is preliminary data.</text>
</comment>
<organism evidence="8 9">
    <name type="scientific">Paracoccus onchidii</name>
    <dbReference type="NCBI Taxonomy" id="3017813"/>
    <lineage>
        <taxon>Bacteria</taxon>
        <taxon>Pseudomonadati</taxon>
        <taxon>Pseudomonadota</taxon>
        <taxon>Alphaproteobacteria</taxon>
        <taxon>Rhodobacterales</taxon>
        <taxon>Paracoccaceae</taxon>
        <taxon>Paracoccus</taxon>
    </lineage>
</organism>
<evidence type="ECO:0000313" key="9">
    <source>
        <dbReference type="Proteomes" id="UP001165641"/>
    </source>
</evidence>
<comment type="pathway">
    <text evidence="1">Cofactor biosynthesis; adenosylcobalamin biosynthesis.</text>
</comment>
<accession>A0ABT4ZEN1</accession>
<keyword evidence="2" id="KW-0169">Cobalamin biosynthesis</keyword>
<evidence type="ECO:0000313" key="8">
    <source>
        <dbReference type="EMBL" id="MDB6177135.1"/>
    </source>
</evidence>
<dbReference type="SUPFAM" id="SSF53790">
    <property type="entry name" value="Tetrapyrrole methylase"/>
    <property type="match status" value="1"/>
</dbReference>
<dbReference type="InterPro" id="IPR014777">
    <property type="entry name" value="4pyrrole_Mease_sub1"/>
</dbReference>
<gene>
    <name evidence="8" type="primary">cobF</name>
    <name evidence="8" type="ORF">PAF17_06395</name>
</gene>
<dbReference type="Proteomes" id="UP001165641">
    <property type="component" value="Unassembled WGS sequence"/>
</dbReference>
<keyword evidence="5 6" id="KW-0949">S-adenosyl-L-methionine</keyword>
<protein>
    <recommendedName>
        <fullName evidence="6">Precorrin-6A synthase [deacetylating]</fullName>
        <ecNumber evidence="6">2.1.1.152</ecNumber>
    </recommendedName>
</protein>
<evidence type="ECO:0000256" key="3">
    <source>
        <dbReference type="ARBA" id="ARBA00022603"/>
    </source>
</evidence>
<dbReference type="GO" id="GO:0043819">
    <property type="term" value="F:precorrin-6A synthase (deacetylating) activity"/>
    <property type="evidence" value="ECO:0007669"/>
    <property type="project" value="UniProtKB-EC"/>
</dbReference>
<keyword evidence="4 6" id="KW-0808">Transferase</keyword>
<dbReference type="InterPro" id="IPR012797">
    <property type="entry name" value="CobF"/>
</dbReference>
<dbReference type="CDD" id="cd11643">
    <property type="entry name" value="Precorrin-6A-synthase"/>
    <property type="match status" value="1"/>
</dbReference>
<comment type="function">
    <text evidence="6">Catalyzes the methylation of C-1 in precorrin-5 and the subsequent extrusion of acetic acid from the resulting intermediate to form cobalt-precorrin-6A.</text>
</comment>
<dbReference type="NCBIfam" id="TIGR02434">
    <property type="entry name" value="CobF"/>
    <property type="match status" value="1"/>
</dbReference>
<evidence type="ECO:0000256" key="6">
    <source>
        <dbReference type="PIRNR" id="PIRNR036525"/>
    </source>
</evidence>
<keyword evidence="3 6" id="KW-0489">Methyltransferase</keyword>
<dbReference type="InterPro" id="IPR035996">
    <property type="entry name" value="4pyrrol_Methylase_sf"/>
</dbReference>
<reference evidence="8" key="1">
    <citation type="submission" date="2022-12" db="EMBL/GenBank/DDBJ databases">
        <title>Paracoccus onchidii sp. nov., isolated from a marine invertebrate from the South China Sea.</title>
        <authorList>
            <person name="Xu S."/>
            <person name="Liu Z."/>
            <person name="Xu Y."/>
        </authorList>
    </citation>
    <scope>NUCLEOTIDE SEQUENCE</scope>
    <source>
        <strain evidence="8">Z330</strain>
    </source>
</reference>
<evidence type="ECO:0000256" key="5">
    <source>
        <dbReference type="ARBA" id="ARBA00022691"/>
    </source>
</evidence>
<dbReference type="Gene3D" id="3.30.950.10">
    <property type="entry name" value="Methyltransferase, Cobalt-precorrin-4 Transmethylase, Domain 2"/>
    <property type="match status" value="1"/>
</dbReference>
<dbReference type="EC" id="2.1.1.152" evidence="6"/>
<feature type="domain" description="Tetrapyrrole methylase" evidence="7">
    <location>
        <begin position="4"/>
        <end position="221"/>
    </location>
</feature>
<dbReference type="InterPro" id="IPR000878">
    <property type="entry name" value="4pyrrol_Mease"/>
</dbReference>
<sequence>MIELSLVGIGTGNPRHLSLQAIDAIQAADLILIPLKGAEKQDLADLRQAMCRAYALPSCKIAAFPLPRRDTGTDSYRKAVDDWHDAIATCWHDQIRANLPRGGKVVFLIWGDPSLYDSSLRIADRLESKLSIRRQVIPGITAIQALCAAHAITLNTIGEPVHITTGRDLRDQGWPAQTNTAVVMLDGGNAFLTLPPDRVHIWWGAFLGMPEQVLLSGPLDRIGPQIAETRAKARAAHGWIMDVYLLRRQ</sequence>
<name>A0ABT4ZEN1_9RHOB</name>